<dbReference type="PATRIC" id="fig|587753.10.peg.2037"/>
<name>A0A0D5XXQ2_9PSED</name>
<protein>
    <submittedName>
        <fullName evidence="6">Fimbrial protein</fullName>
    </submittedName>
</protein>
<dbReference type="EMBL" id="CP011110">
    <property type="protein sequence ID" value="AKA23489.1"/>
    <property type="molecule type" value="Genomic_DNA"/>
</dbReference>
<evidence type="ECO:0000256" key="1">
    <source>
        <dbReference type="ARBA" id="ARBA00004561"/>
    </source>
</evidence>
<sequence length="181" mass="18136">MNRQALVLAALVAASAAPFANAADGTINFNGELVNQTCTIAVDGVVTPAAATVTLPTVSTSLLTAAGQVAGRTGFNIQLSSCVGAATTTAAFFESGASVDPVSGNLRNMTGTATNVQLQLVDAANGSAIQAGNTNQRTRTTRNTLDASGAANMPYAIQYVASGATNPGTVVSSVTYSIDYQ</sequence>
<evidence type="ECO:0000256" key="3">
    <source>
        <dbReference type="ARBA" id="ARBA00022729"/>
    </source>
</evidence>
<evidence type="ECO:0000256" key="2">
    <source>
        <dbReference type="ARBA" id="ARBA00006671"/>
    </source>
</evidence>
<dbReference type="KEGG" id="pcz:PCL1606_20360"/>
<dbReference type="InterPro" id="IPR050263">
    <property type="entry name" value="Bact_Fimbrial_Adh_Pro"/>
</dbReference>
<dbReference type="PANTHER" id="PTHR33420">
    <property type="entry name" value="FIMBRIAL SUBUNIT ELFA-RELATED"/>
    <property type="match status" value="1"/>
</dbReference>
<dbReference type="SUPFAM" id="SSF49401">
    <property type="entry name" value="Bacterial adhesins"/>
    <property type="match status" value="1"/>
</dbReference>
<dbReference type="OrthoDB" id="7030999at2"/>
<evidence type="ECO:0000256" key="5">
    <source>
        <dbReference type="SAM" id="SignalP"/>
    </source>
</evidence>
<dbReference type="RefSeq" id="WP_044464200.1">
    <property type="nucleotide sequence ID" value="NZ_CP011110.1"/>
</dbReference>
<evidence type="ECO:0000313" key="7">
    <source>
        <dbReference type="Proteomes" id="UP000032748"/>
    </source>
</evidence>
<dbReference type="Gene3D" id="2.60.40.1090">
    <property type="entry name" value="Fimbrial-type adhesion domain"/>
    <property type="match status" value="1"/>
</dbReference>
<dbReference type="Proteomes" id="UP000032748">
    <property type="component" value="Chromosome"/>
</dbReference>
<proteinExistence type="inferred from homology"/>
<accession>A0A0D5XXQ2</accession>
<reference evidence="6 7" key="1">
    <citation type="journal article" date="2015" name="Mol. Plant Microbe Interact.">
        <title>Comparative Genomic Analysis of Pseudomonas chlororaphis PCL1606 Reveals New Insight into Antifungal Compounds Involved in Biocontrol.</title>
        <authorList>
            <person name="Calderon C.E."/>
            <person name="Ramos C."/>
            <person name="de Vicente A."/>
            <person name="Cazorla F.M."/>
        </authorList>
    </citation>
    <scope>NUCLEOTIDE SEQUENCE [LARGE SCALE GENOMIC DNA]</scope>
    <source>
        <strain evidence="6 7">PCL1606</strain>
    </source>
</reference>
<dbReference type="GO" id="GO:0043709">
    <property type="term" value="P:cell adhesion involved in single-species biofilm formation"/>
    <property type="evidence" value="ECO:0007669"/>
    <property type="project" value="TreeGrafter"/>
</dbReference>
<dbReference type="PANTHER" id="PTHR33420:SF3">
    <property type="entry name" value="FIMBRIAL SUBUNIT ELFA"/>
    <property type="match status" value="1"/>
</dbReference>
<dbReference type="InterPro" id="IPR039458">
    <property type="entry name" value="FimA-like"/>
</dbReference>
<dbReference type="InterPro" id="IPR036937">
    <property type="entry name" value="Adhesion_dom_fimbrial_sf"/>
</dbReference>
<comment type="subcellular location">
    <subcellularLocation>
        <location evidence="1">Fimbrium</location>
    </subcellularLocation>
</comment>
<comment type="similarity">
    <text evidence="2">Belongs to the fimbrial protein family.</text>
</comment>
<feature type="signal peptide" evidence="5">
    <location>
        <begin position="1"/>
        <end position="22"/>
    </location>
</feature>
<gene>
    <name evidence="6" type="ORF">PCL1606_20360</name>
</gene>
<evidence type="ECO:0000256" key="4">
    <source>
        <dbReference type="ARBA" id="ARBA00023263"/>
    </source>
</evidence>
<feature type="chain" id="PRO_5002299423" evidence="5">
    <location>
        <begin position="23"/>
        <end position="181"/>
    </location>
</feature>
<dbReference type="GO" id="GO:0009289">
    <property type="term" value="C:pilus"/>
    <property type="evidence" value="ECO:0007669"/>
    <property type="project" value="UniProtKB-SubCell"/>
</dbReference>
<dbReference type="InterPro" id="IPR008966">
    <property type="entry name" value="Adhesion_dom_sf"/>
</dbReference>
<dbReference type="Pfam" id="PF16970">
    <property type="entry name" value="FimA"/>
    <property type="match status" value="1"/>
</dbReference>
<organism evidence="6 7">
    <name type="scientific">Pseudomonas chlororaphis</name>
    <dbReference type="NCBI Taxonomy" id="587753"/>
    <lineage>
        <taxon>Bacteria</taxon>
        <taxon>Pseudomonadati</taxon>
        <taxon>Pseudomonadota</taxon>
        <taxon>Gammaproteobacteria</taxon>
        <taxon>Pseudomonadales</taxon>
        <taxon>Pseudomonadaceae</taxon>
        <taxon>Pseudomonas</taxon>
    </lineage>
</organism>
<dbReference type="AlphaFoldDB" id="A0A0D5XXQ2"/>
<keyword evidence="3 5" id="KW-0732">Signal</keyword>
<evidence type="ECO:0000313" key="6">
    <source>
        <dbReference type="EMBL" id="AKA23489.1"/>
    </source>
</evidence>
<keyword evidence="4" id="KW-0281">Fimbrium</keyword>